<dbReference type="CDD" id="cd07012">
    <property type="entry name" value="PBP2_Bug_TTT"/>
    <property type="match status" value="1"/>
</dbReference>
<evidence type="ECO:0000313" key="4">
    <source>
        <dbReference type="Proteomes" id="UP001293718"/>
    </source>
</evidence>
<dbReference type="Proteomes" id="UP001293718">
    <property type="component" value="Unassembled WGS sequence"/>
</dbReference>
<evidence type="ECO:0000256" key="2">
    <source>
        <dbReference type="SAM" id="SignalP"/>
    </source>
</evidence>
<comment type="similarity">
    <text evidence="1">Belongs to the UPF0065 (bug) family.</text>
</comment>
<feature type="chain" id="PRO_5046866121" evidence="2">
    <location>
        <begin position="27"/>
        <end position="328"/>
    </location>
</feature>
<dbReference type="InterPro" id="IPR005064">
    <property type="entry name" value="BUG"/>
</dbReference>
<name>A0ABU5ICG4_9BURK</name>
<comment type="caution">
    <text evidence="3">The sequence shown here is derived from an EMBL/GenBank/DDBJ whole genome shotgun (WGS) entry which is preliminary data.</text>
</comment>
<dbReference type="PANTHER" id="PTHR42928:SF5">
    <property type="entry name" value="BLR1237 PROTEIN"/>
    <property type="match status" value="1"/>
</dbReference>
<evidence type="ECO:0000313" key="3">
    <source>
        <dbReference type="EMBL" id="MDZ5456805.1"/>
    </source>
</evidence>
<dbReference type="Pfam" id="PF03401">
    <property type="entry name" value="TctC"/>
    <property type="match status" value="1"/>
</dbReference>
<sequence>MRRRFLSSMSGLAALALAGTSPLAQAQAQAQAWPAKPMLLIVPYAAGGPSDAIARMLAKKVGTQLGQPVIVDNRAGAGGTIGVAAMVKAAPDGYTFAFTGPGPLAGMPTLMKMPYAQTDYEYVTLAARVPSVIVVGSGSGISSLSDLIGKAKAAPGKLNYGSAGNGTTPHIGAELLKLEAGVDITHVPYKGAAPAVTALLGGEVQVAMVDVTPVLQHVRAGKLKALAVASASRATQLPDVPTTREAGLPGVQMDTNYGFIAPKGVAPDVLKKMREAVATALQSDEIKDQFSKQGAVAVGSSPQEYAKLMAAEYDKWHAVVSRAKITLD</sequence>
<keyword evidence="2" id="KW-0732">Signal</keyword>
<keyword evidence="4" id="KW-1185">Reference proteome</keyword>
<proteinExistence type="inferred from homology"/>
<dbReference type="EMBL" id="JAXOJX010000012">
    <property type="protein sequence ID" value="MDZ5456805.1"/>
    <property type="molecule type" value="Genomic_DNA"/>
</dbReference>
<accession>A0ABU5ICG4</accession>
<feature type="signal peptide" evidence="2">
    <location>
        <begin position="1"/>
        <end position="26"/>
    </location>
</feature>
<dbReference type="Gene3D" id="3.40.190.10">
    <property type="entry name" value="Periplasmic binding protein-like II"/>
    <property type="match status" value="1"/>
</dbReference>
<evidence type="ECO:0000256" key="1">
    <source>
        <dbReference type="ARBA" id="ARBA00006987"/>
    </source>
</evidence>
<dbReference type="PIRSF" id="PIRSF017082">
    <property type="entry name" value="YflP"/>
    <property type="match status" value="1"/>
</dbReference>
<gene>
    <name evidence="3" type="ORF">SM757_09500</name>
</gene>
<dbReference type="Gene3D" id="3.40.190.150">
    <property type="entry name" value="Bordetella uptake gene, domain 1"/>
    <property type="match status" value="1"/>
</dbReference>
<protein>
    <submittedName>
        <fullName evidence="3">Tripartite tricarboxylate transporter substrate binding protein</fullName>
    </submittedName>
</protein>
<reference evidence="3 4" key="1">
    <citation type="submission" date="2023-11" db="EMBL/GenBank/DDBJ databases">
        <title>Draft genome of Azohydromonas lata strain H1 (DSM1123), a polyhydroxyalkanoate producer.</title>
        <authorList>
            <person name="Traversa D."/>
            <person name="D'Addabbo P."/>
            <person name="Pazzani C."/>
            <person name="Manzari C."/>
            <person name="Chiara M."/>
            <person name="Scrascia M."/>
        </authorList>
    </citation>
    <scope>NUCLEOTIDE SEQUENCE [LARGE SCALE GENOMIC DNA]</scope>
    <source>
        <strain evidence="3 4">H1</strain>
    </source>
</reference>
<dbReference type="PANTHER" id="PTHR42928">
    <property type="entry name" value="TRICARBOXYLATE-BINDING PROTEIN"/>
    <property type="match status" value="1"/>
</dbReference>
<dbReference type="RefSeq" id="WP_322465243.1">
    <property type="nucleotide sequence ID" value="NZ_JAXOJX010000012.1"/>
</dbReference>
<dbReference type="InterPro" id="IPR042100">
    <property type="entry name" value="Bug_dom1"/>
</dbReference>
<organism evidence="3 4">
    <name type="scientific">Azohydromonas lata</name>
    <dbReference type="NCBI Taxonomy" id="45677"/>
    <lineage>
        <taxon>Bacteria</taxon>
        <taxon>Pseudomonadati</taxon>
        <taxon>Pseudomonadota</taxon>
        <taxon>Betaproteobacteria</taxon>
        <taxon>Burkholderiales</taxon>
        <taxon>Sphaerotilaceae</taxon>
        <taxon>Azohydromonas</taxon>
    </lineage>
</organism>
<dbReference type="SUPFAM" id="SSF53850">
    <property type="entry name" value="Periplasmic binding protein-like II"/>
    <property type="match status" value="1"/>
</dbReference>